<name>A0ABN7NDY3_TIMPD</name>
<sequence>TKVSSSQQSVSRNSRESNERMVTSISLEMEISASSFQYGKVRLQCLATMFQLYRGEVEVVLEEERPRPASVLGTRETSVDVILATDWTTDEWEIGAGIAIGSTEVNGDLFFGYPENWQAYLTPFRYGIAYKIGPYCNPSRHCCEVARYLLVPATNGASIGVQQVARILNLVLSDAFWYGYPRIKTKN</sequence>
<dbReference type="EMBL" id="CAJPIN010000938">
    <property type="protein sequence ID" value="CAG2054052.1"/>
    <property type="molecule type" value="Genomic_DNA"/>
</dbReference>
<evidence type="ECO:0000313" key="1">
    <source>
        <dbReference type="EMBL" id="CAG2054052.1"/>
    </source>
</evidence>
<reference evidence="1" key="1">
    <citation type="submission" date="2021-03" db="EMBL/GenBank/DDBJ databases">
        <authorList>
            <person name="Tran Van P."/>
        </authorList>
    </citation>
    <scope>NUCLEOTIDE SEQUENCE</scope>
</reference>
<comment type="caution">
    <text evidence="1">The sequence shown here is derived from an EMBL/GenBank/DDBJ whole genome shotgun (WGS) entry which is preliminary data.</text>
</comment>
<feature type="non-terminal residue" evidence="1">
    <location>
        <position position="1"/>
    </location>
</feature>
<protein>
    <submittedName>
        <fullName evidence="1">Uncharacterized protein</fullName>
    </submittedName>
</protein>
<proteinExistence type="predicted"/>
<organism evidence="1 2">
    <name type="scientific">Timema podura</name>
    <name type="common">Walking stick</name>
    <dbReference type="NCBI Taxonomy" id="61482"/>
    <lineage>
        <taxon>Eukaryota</taxon>
        <taxon>Metazoa</taxon>
        <taxon>Ecdysozoa</taxon>
        <taxon>Arthropoda</taxon>
        <taxon>Hexapoda</taxon>
        <taxon>Insecta</taxon>
        <taxon>Pterygota</taxon>
        <taxon>Neoptera</taxon>
        <taxon>Polyneoptera</taxon>
        <taxon>Phasmatodea</taxon>
        <taxon>Timematodea</taxon>
        <taxon>Timematoidea</taxon>
        <taxon>Timematidae</taxon>
        <taxon>Timema</taxon>
    </lineage>
</organism>
<accession>A0ABN7NDY3</accession>
<dbReference type="Proteomes" id="UP001153148">
    <property type="component" value="Unassembled WGS sequence"/>
</dbReference>
<evidence type="ECO:0000313" key="2">
    <source>
        <dbReference type="Proteomes" id="UP001153148"/>
    </source>
</evidence>
<keyword evidence="2" id="KW-1185">Reference proteome</keyword>
<gene>
    <name evidence="1" type="ORF">TPAB3V08_LOCUS1091</name>
</gene>